<organism evidence="10 11">
    <name type="scientific">Ceriporiopsis subvermispora (strain B)</name>
    <name type="common">White-rot fungus</name>
    <name type="synonym">Gelatoporia subvermispora</name>
    <dbReference type="NCBI Taxonomy" id="914234"/>
    <lineage>
        <taxon>Eukaryota</taxon>
        <taxon>Fungi</taxon>
        <taxon>Dikarya</taxon>
        <taxon>Basidiomycota</taxon>
        <taxon>Agaricomycotina</taxon>
        <taxon>Agaricomycetes</taxon>
        <taxon>Polyporales</taxon>
        <taxon>Gelatoporiaceae</taxon>
        <taxon>Gelatoporia</taxon>
    </lineage>
</organism>
<feature type="region of interest" description="Disordered" evidence="8">
    <location>
        <begin position="54"/>
        <end position="133"/>
    </location>
</feature>
<evidence type="ECO:0000256" key="1">
    <source>
        <dbReference type="ARBA" id="ARBA00004434"/>
    </source>
</evidence>
<keyword evidence="4" id="KW-1133">Transmembrane helix</keyword>
<dbReference type="InterPro" id="IPR044202">
    <property type="entry name" value="LETM1/MDM38-like"/>
</dbReference>
<dbReference type="GO" id="GO:0030003">
    <property type="term" value="P:intracellular monoatomic cation homeostasis"/>
    <property type="evidence" value="ECO:0007669"/>
    <property type="project" value="TreeGrafter"/>
</dbReference>
<keyword evidence="6" id="KW-0472">Membrane</keyword>
<dbReference type="STRING" id="914234.M2P9J5"/>
<gene>
    <name evidence="10" type="ORF">CERSUDRAFT_162202</name>
</gene>
<evidence type="ECO:0000256" key="6">
    <source>
        <dbReference type="ARBA" id="ARBA00023136"/>
    </source>
</evidence>
<dbReference type="OrthoDB" id="73691at2759"/>
<evidence type="ECO:0000256" key="5">
    <source>
        <dbReference type="ARBA" id="ARBA00023128"/>
    </source>
</evidence>
<keyword evidence="2" id="KW-0812">Transmembrane</keyword>
<feature type="compositionally biased region" description="Polar residues" evidence="8">
    <location>
        <begin position="56"/>
        <end position="69"/>
    </location>
</feature>
<dbReference type="GO" id="GO:0043022">
    <property type="term" value="F:ribosome binding"/>
    <property type="evidence" value="ECO:0007669"/>
    <property type="project" value="InterPro"/>
</dbReference>
<evidence type="ECO:0000256" key="2">
    <source>
        <dbReference type="ARBA" id="ARBA00022692"/>
    </source>
</evidence>
<dbReference type="PANTHER" id="PTHR14009:SF1">
    <property type="entry name" value="MITOCHONDRIAL PROTON_CALCIUM EXCHANGER PROTEIN"/>
    <property type="match status" value="1"/>
</dbReference>
<dbReference type="GO" id="GO:0005743">
    <property type="term" value="C:mitochondrial inner membrane"/>
    <property type="evidence" value="ECO:0007669"/>
    <property type="project" value="UniProtKB-SubCell"/>
</dbReference>
<evidence type="ECO:0000256" key="4">
    <source>
        <dbReference type="ARBA" id="ARBA00022989"/>
    </source>
</evidence>
<sequence>MLASLGRNGFAESLLVSGHYRKTLFLQYNLQHRTLATCSAWHVSSRAPFRHGTARLLSSSTQPPDATSKSSKDDHPIPLSQVSRKQKIELRPAPVKPPKTASPAKDTTSQSAGSHSLPLSEDKPAPSTISPLSPKAVIDVTKQDLADASQHGILAPPPADASWAGRLFHQAKELFKFYFRGLKLIWTNRKRVQEMQARVKAGGQPLSRWEARFIQTYKLDALKLIPFAMIIIVIEEIIPLVVMYAPFLLPSTCILPSQKERIDTKKRAKQAAYAFNMKSVFENVRQRVLAQPDVPVEELLDSAALISINGILQLSTFGPPPIRLRLLKRHLKMIAEDDVLLKREDDGARLSLAELREALDERGIVTDDATSNLWRSQLQWWLSRVDVEAEQAGKVDPIRQRVILVASKAAGAA</sequence>
<keyword evidence="5 7" id="KW-0496">Mitochondrion</keyword>
<evidence type="ECO:0000256" key="3">
    <source>
        <dbReference type="ARBA" id="ARBA00022792"/>
    </source>
</evidence>
<dbReference type="Pfam" id="PF07766">
    <property type="entry name" value="LETM1_RBD"/>
    <property type="match status" value="1"/>
</dbReference>
<dbReference type="Proteomes" id="UP000016930">
    <property type="component" value="Unassembled WGS sequence"/>
</dbReference>
<proteinExistence type="predicted"/>
<keyword evidence="11" id="KW-1185">Reference proteome</keyword>
<dbReference type="AlphaFoldDB" id="M2P9J5"/>
<evidence type="ECO:0000256" key="8">
    <source>
        <dbReference type="SAM" id="MobiDB-lite"/>
    </source>
</evidence>
<accession>M2P9J5</accession>
<keyword evidence="3" id="KW-0999">Mitochondrion inner membrane</keyword>
<comment type="subcellular location">
    <subcellularLocation>
        <location evidence="1">Mitochondrion inner membrane</location>
        <topology evidence="1">Single-pass membrane protein</topology>
    </subcellularLocation>
</comment>
<evidence type="ECO:0000313" key="10">
    <source>
        <dbReference type="EMBL" id="EMD32119.1"/>
    </source>
</evidence>
<evidence type="ECO:0000259" key="9">
    <source>
        <dbReference type="PROSITE" id="PS51758"/>
    </source>
</evidence>
<dbReference type="InterPro" id="IPR033122">
    <property type="entry name" value="LETM1-like_RBD"/>
</dbReference>
<name>M2P9J5_CERS8</name>
<feature type="domain" description="Letm1 RBD" evidence="9">
    <location>
        <begin position="221"/>
        <end position="413"/>
    </location>
</feature>
<dbReference type="PROSITE" id="PS51758">
    <property type="entry name" value="LETM1_RBD"/>
    <property type="match status" value="1"/>
</dbReference>
<dbReference type="PANTHER" id="PTHR14009">
    <property type="entry name" value="LEUCINE ZIPPER-EF-HAND CONTAINING TRANSMEMBRANE PROTEIN"/>
    <property type="match status" value="1"/>
</dbReference>
<evidence type="ECO:0000313" key="11">
    <source>
        <dbReference type="Proteomes" id="UP000016930"/>
    </source>
</evidence>
<dbReference type="EMBL" id="KB445813">
    <property type="protein sequence ID" value="EMD32119.1"/>
    <property type="molecule type" value="Genomic_DNA"/>
</dbReference>
<reference evidence="10 11" key="1">
    <citation type="journal article" date="2012" name="Proc. Natl. Acad. Sci. U.S.A.">
        <title>Comparative genomics of Ceriporiopsis subvermispora and Phanerochaete chrysosporium provide insight into selective ligninolysis.</title>
        <authorList>
            <person name="Fernandez-Fueyo E."/>
            <person name="Ruiz-Duenas F.J."/>
            <person name="Ferreira P."/>
            <person name="Floudas D."/>
            <person name="Hibbett D.S."/>
            <person name="Canessa P."/>
            <person name="Larrondo L.F."/>
            <person name="James T.Y."/>
            <person name="Seelenfreund D."/>
            <person name="Lobos S."/>
            <person name="Polanco R."/>
            <person name="Tello M."/>
            <person name="Honda Y."/>
            <person name="Watanabe T."/>
            <person name="Watanabe T."/>
            <person name="Ryu J.S."/>
            <person name="Kubicek C.P."/>
            <person name="Schmoll M."/>
            <person name="Gaskell J."/>
            <person name="Hammel K.E."/>
            <person name="St John F.J."/>
            <person name="Vanden Wymelenberg A."/>
            <person name="Sabat G."/>
            <person name="Splinter BonDurant S."/>
            <person name="Syed K."/>
            <person name="Yadav J.S."/>
            <person name="Doddapaneni H."/>
            <person name="Subramanian V."/>
            <person name="Lavin J.L."/>
            <person name="Oguiza J.A."/>
            <person name="Perez G."/>
            <person name="Pisabarro A.G."/>
            <person name="Ramirez L."/>
            <person name="Santoyo F."/>
            <person name="Master E."/>
            <person name="Coutinho P.M."/>
            <person name="Henrissat B."/>
            <person name="Lombard V."/>
            <person name="Magnuson J.K."/>
            <person name="Kuees U."/>
            <person name="Hori C."/>
            <person name="Igarashi K."/>
            <person name="Samejima M."/>
            <person name="Held B.W."/>
            <person name="Barry K.W."/>
            <person name="LaButti K.M."/>
            <person name="Lapidus A."/>
            <person name="Lindquist E.A."/>
            <person name="Lucas S.M."/>
            <person name="Riley R."/>
            <person name="Salamov A.A."/>
            <person name="Hoffmeister D."/>
            <person name="Schwenk D."/>
            <person name="Hadar Y."/>
            <person name="Yarden O."/>
            <person name="de Vries R.P."/>
            <person name="Wiebenga A."/>
            <person name="Stenlid J."/>
            <person name="Eastwood D."/>
            <person name="Grigoriev I.V."/>
            <person name="Berka R.M."/>
            <person name="Blanchette R.A."/>
            <person name="Kersten P."/>
            <person name="Martinez A.T."/>
            <person name="Vicuna R."/>
            <person name="Cullen D."/>
        </authorList>
    </citation>
    <scope>NUCLEOTIDE SEQUENCE [LARGE SCALE GENOMIC DNA]</scope>
    <source>
        <strain evidence="10 11">B</strain>
    </source>
</reference>
<evidence type="ECO:0000256" key="7">
    <source>
        <dbReference type="PROSITE-ProRule" id="PRU01094"/>
    </source>
</evidence>
<protein>
    <recommendedName>
        <fullName evidence="9">Letm1 RBD domain-containing protein</fullName>
    </recommendedName>
</protein>
<dbReference type="HOGENOM" id="CLU_037786_0_0_1"/>
<feature type="compositionally biased region" description="Polar residues" evidence="8">
    <location>
        <begin position="105"/>
        <end position="114"/>
    </location>
</feature>